<evidence type="ECO:0000313" key="10">
    <source>
        <dbReference type="EMBL" id="KAF8485178.1"/>
    </source>
</evidence>
<evidence type="ECO:0000256" key="6">
    <source>
        <dbReference type="ARBA" id="ARBA00023002"/>
    </source>
</evidence>
<evidence type="ECO:0000256" key="5">
    <source>
        <dbReference type="ARBA" id="ARBA00022723"/>
    </source>
</evidence>
<evidence type="ECO:0000256" key="1">
    <source>
        <dbReference type="ARBA" id="ARBA00001971"/>
    </source>
</evidence>
<dbReference type="PRINTS" id="PR00385">
    <property type="entry name" value="P450"/>
</dbReference>
<dbReference type="Pfam" id="PF00067">
    <property type="entry name" value="p450"/>
    <property type="match status" value="1"/>
</dbReference>
<keyword evidence="11" id="KW-1185">Reference proteome</keyword>
<dbReference type="GO" id="GO:0020037">
    <property type="term" value="F:heme binding"/>
    <property type="evidence" value="ECO:0007669"/>
    <property type="project" value="InterPro"/>
</dbReference>
<reference evidence="10" key="2">
    <citation type="journal article" date="2020" name="Nat. Commun.">
        <title>Large-scale genome sequencing of mycorrhizal fungi provides insights into the early evolution of symbiotic traits.</title>
        <authorList>
            <person name="Miyauchi S."/>
            <person name="Kiss E."/>
            <person name="Kuo A."/>
            <person name="Drula E."/>
            <person name="Kohler A."/>
            <person name="Sanchez-Garcia M."/>
            <person name="Morin E."/>
            <person name="Andreopoulos B."/>
            <person name="Barry K.W."/>
            <person name="Bonito G."/>
            <person name="Buee M."/>
            <person name="Carver A."/>
            <person name="Chen C."/>
            <person name="Cichocki N."/>
            <person name="Clum A."/>
            <person name="Culley D."/>
            <person name="Crous P.W."/>
            <person name="Fauchery L."/>
            <person name="Girlanda M."/>
            <person name="Hayes R.D."/>
            <person name="Keri Z."/>
            <person name="LaButti K."/>
            <person name="Lipzen A."/>
            <person name="Lombard V."/>
            <person name="Magnuson J."/>
            <person name="Maillard F."/>
            <person name="Murat C."/>
            <person name="Nolan M."/>
            <person name="Ohm R.A."/>
            <person name="Pangilinan J."/>
            <person name="Pereira M.F."/>
            <person name="Perotto S."/>
            <person name="Peter M."/>
            <person name="Pfister S."/>
            <person name="Riley R."/>
            <person name="Sitrit Y."/>
            <person name="Stielow J.B."/>
            <person name="Szollosi G."/>
            <person name="Zifcakova L."/>
            <person name="Stursova M."/>
            <person name="Spatafora J.W."/>
            <person name="Tedersoo L."/>
            <person name="Vaario L.M."/>
            <person name="Yamada A."/>
            <person name="Yan M."/>
            <person name="Wang P."/>
            <person name="Xu J."/>
            <person name="Bruns T."/>
            <person name="Baldrian P."/>
            <person name="Vilgalys R."/>
            <person name="Dunand C."/>
            <person name="Henrissat B."/>
            <person name="Grigoriev I.V."/>
            <person name="Hibbett D."/>
            <person name="Nagy L.G."/>
            <person name="Martin F.M."/>
        </authorList>
    </citation>
    <scope>NUCLEOTIDE SEQUENCE</scope>
    <source>
        <strain evidence="10">Prilba</strain>
    </source>
</reference>
<dbReference type="SUPFAM" id="SSF48264">
    <property type="entry name" value="Cytochrome P450"/>
    <property type="match status" value="1"/>
</dbReference>
<dbReference type="PANTHER" id="PTHR46300:SF7">
    <property type="entry name" value="P450, PUTATIVE (EUROFUNG)-RELATED"/>
    <property type="match status" value="1"/>
</dbReference>
<evidence type="ECO:0000256" key="4">
    <source>
        <dbReference type="ARBA" id="ARBA00022617"/>
    </source>
</evidence>
<dbReference type="OrthoDB" id="2789670at2759"/>
<reference evidence="10" key="1">
    <citation type="submission" date="2019-10" db="EMBL/GenBank/DDBJ databases">
        <authorList>
            <consortium name="DOE Joint Genome Institute"/>
            <person name="Kuo A."/>
            <person name="Miyauchi S."/>
            <person name="Kiss E."/>
            <person name="Drula E."/>
            <person name="Kohler A."/>
            <person name="Sanchez-Garcia M."/>
            <person name="Andreopoulos B."/>
            <person name="Barry K.W."/>
            <person name="Bonito G."/>
            <person name="Buee M."/>
            <person name="Carver A."/>
            <person name="Chen C."/>
            <person name="Cichocki N."/>
            <person name="Clum A."/>
            <person name="Culley D."/>
            <person name="Crous P.W."/>
            <person name="Fauchery L."/>
            <person name="Girlanda M."/>
            <person name="Hayes R."/>
            <person name="Keri Z."/>
            <person name="LaButti K."/>
            <person name="Lipzen A."/>
            <person name="Lombard V."/>
            <person name="Magnuson J."/>
            <person name="Maillard F."/>
            <person name="Morin E."/>
            <person name="Murat C."/>
            <person name="Nolan M."/>
            <person name="Ohm R."/>
            <person name="Pangilinan J."/>
            <person name="Pereira M."/>
            <person name="Perotto S."/>
            <person name="Peter M."/>
            <person name="Riley R."/>
            <person name="Sitrit Y."/>
            <person name="Stielow B."/>
            <person name="Szollosi G."/>
            <person name="Zifcakova L."/>
            <person name="Stursova M."/>
            <person name="Spatafora J.W."/>
            <person name="Tedersoo L."/>
            <person name="Vaario L.-M."/>
            <person name="Yamada A."/>
            <person name="Yan M."/>
            <person name="Wang P."/>
            <person name="Xu J."/>
            <person name="Bruns T."/>
            <person name="Baldrian P."/>
            <person name="Vilgalys R."/>
            <person name="Henrissat B."/>
            <person name="Grigoriev I.V."/>
            <person name="Hibbett D."/>
            <person name="Nagy L.G."/>
            <person name="Martin F.M."/>
        </authorList>
    </citation>
    <scope>NUCLEOTIDE SEQUENCE</scope>
    <source>
        <strain evidence="10">Prilba</strain>
    </source>
</reference>
<evidence type="ECO:0000256" key="9">
    <source>
        <dbReference type="PIRSR" id="PIRSR602401-1"/>
    </source>
</evidence>
<dbReference type="InterPro" id="IPR036396">
    <property type="entry name" value="Cyt_P450_sf"/>
</dbReference>
<dbReference type="InterPro" id="IPR002401">
    <property type="entry name" value="Cyt_P450_E_grp-I"/>
</dbReference>
<protein>
    <submittedName>
        <fullName evidence="10">Cytochrome P450</fullName>
    </submittedName>
</protein>
<dbReference type="Proteomes" id="UP000759537">
    <property type="component" value="Unassembled WGS sequence"/>
</dbReference>
<dbReference type="Gene3D" id="1.10.630.10">
    <property type="entry name" value="Cytochrome P450"/>
    <property type="match status" value="1"/>
</dbReference>
<dbReference type="InterPro" id="IPR050364">
    <property type="entry name" value="Cytochrome_P450_fung"/>
</dbReference>
<dbReference type="CDD" id="cd11065">
    <property type="entry name" value="CYP64-like"/>
    <property type="match status" value="1"/>
</dbReference>
<comment type="pathway">
    <text evidence="2">Secondary metabolite biosynthesis.</text>
</comment>
<keyword evidence="6" id="KW-0560">Oxidoreductase</keyword>
<dbReference type="InterPro" id="IPR001128">
    <property type="entry name" value="Cyt_P450"/>
</dbReference>
<comment type="caution">
    <text evidence="10">The sequence shown here is derived from an EMBL/GenBank/DDBJ whole genome shotgun (WGS) entry which is preliminary data.</text>
</comment>
<accession>A0A9P5TD30</accession>
<comment type="similarity">
    <text evidence="3">Belongs to the cytochrome P450 family.</text>
</comment>
<keyword evidence="5 9" id="KW-0479">Metal-binding</keyword>
<dbReference type="EMBL" id="WHVB01000003">
    <property type="protein sequence ID" value="KAF8485178.1"/>
    <property type="molecule type" value="Genomic_DNA"/>
</dbReference>
<feature type="binding site" description="axial binding residue" evidence="9">
    <location>
        <position position="464"/>
    </location>
    <ligand>
        <name>heme</name>
        <dbReference type="ChEBI" id="CHEBI:30413"/>
    </ligand>
    <ligandPart>
        <name>Fe</name>
        <dbReference type="ChEBI" id="CHEBI:18248"/>
    </ligandPart>
</feature>
<sequence>MSSSSASSFRLLEALKSSILQIWPRVQDHGTFSIGAILGLVTLYAARYLASPYRKLPPGPRGYPILGNLLEMGAGQWLKYAEWHKKYGDLIYLNAAGQPIAIINSQKVAVALLDQRSAIYSDRPHNVVAGDIMTGGLLFAFSHYGDTWRRMRKAANEGFSKSSVKGFYETQITEAVLQASDLLVGPAQWDSYFRRAAASTTLSVLYGYPTLKSEQDHIVVTINDFAERLFKAASIGSHLVHFLPWLRHLPSSLAKWKRDAEAWYKQDTAMFEGLFHMVEANVAKGDDHQSAAATLIREVEKNKLSSIERAWFGGTVYTGGADTTSAMMSWWMLAMLAYPETQTRAHAELDAVVGRARLPTFTDYPHLPYIRAMVKEVLRWRPVGPLGVPHRSTEDDWYEGMFIPKGTICIPNIWHMNRDPEIFGKNTEHFDPGRYLGASGDLASGVSDIKVQGHFAYGFGRRICIGRHMANNSLFINIAVILWASKFDRKKDAAGQLLPLHLDGWVDVGLAVSADLVTYYYVDANVGIHFCRRPIPFELEITARFPEAPGMLAQERELRGF</sequence>
<dbReference type="GO" id="GO:0016705">
    <property type="term" value="F:oxidoreductase activity, acting on paired donors, with incorporation or reduction of molecular oxygen"/>
    <property type="evidence" value="ECO:0007669"/>
    <property type="project" value="InterPro"/>
</dbReference>
<evidence type="ECO:0000256" key="3">
    <source>
        <dbReference type="ARBA" id="ARBA00010617"/>
    </source>
</evidence>
<keyword evidence="7 9" id="KW-0408">Iron</keyword>
<proteinExistence type="inferred from homology"/>
<keyword evidence="4 9" id="KW-0349">Heme</keyword>
<gene>
    <name evidence="10" type="ORF">DFH94DRAFT_689522</name>
</gene>
<keyword evidence="8" id="KW-0503">Monooxygenase</keyword>
<evidence type="ECO:0000256" key="7">
    <source>
        <dbReference type="ARBA" id="ARBA00023004"/>
    </source>
</evidence>
<evidence type="ECO:0000256" key="8">
    <source>
        <dbReference type="ARBA" id="ARBA00023033"/>
    </source>
</evidence>
<comment type="cofactor">
    <cofactor evidence="1 9">
        <name>heme</name>
        <dbReference type="ChEBI" id="CHEBI:30413"/>
    </cofactor>
</comment>
<evidence type="ECO:0000313" key="11">
    <source>
        <dbReference type="Proteomes" id="UP000759537"/>
    </source>
</evidence>
<dbReference type="GO" id="GO:0004497">
    <property type="term" value="F:monooxygenase activity"/>
    <property type="evidence" value="ECO:0007669"/>
    <property type="project" value="UniProtKB-KW"/>
</dbReference>
<organism evidence="10 11">
    <name type="scientific">Russula ochroleuca</name>
    <dbReference type="NCBI Taxonomy" id="152965"/>
    <lineage>
        <taxon>Eukaryota</taxon>
        <taxon>Fungi</taxon>
        <taxon>Dikarya</taxon>
        <taxon>Basidiomycota</taxon>
        <taxon>Agaricomycotina</taxon>
        <taxon>Agaricomycetes</taxon>
        <taxon>Russulales</taxon>
        <taxon>Russulaceae</taxon>
        <taxon>Russula</taxon>
    </lineage>
</organism>
<name>A0A9P5TD30_9AGAM</name>
<evidence type="ECO:0000256" key="2">
    <source>
        <dbReference type="ARBA" id="ARBA00005179"/>
    </source>
</evidence>
<dbReference type="PRINTS" id="PR00463">
    <property type="entry name" value="EP450I"/>
</dbReference>
<dbReference type="PANTHER" id="PTHR46300">
    <property type="entry name" value="P450, PUTATIVE (EUROFUNG)-RELATED-RELATED"/>
    <property type="match status" value="1"/>
</dbReference>
<dbReference type="AlphaFoldDB" id="A0A9P5TD30"/>
<dbReference type="GO" id="GO:0005506">
    <property type="term" value="F:iron ion binding"/>
    <property type="evidence" value="ECO:0007669"/>
    <property type="project" value="InterPro"/>
</dbReference>